<evidence type="ECO:0000313" key="3">
    <source>
        <dbReference type="Proteomes" id="UP001303473"/>
    </source>
</evidence>
<feature type="compositionally biased region" description="Basic residues" evidence="1">
    <location>
        <begin position="164"/>
        <end position="180"/>
    </location>
</feature>
<feature type="compositionally biased region" description="Low complexity" evidence="1">
    <location>
        <begin position="272"/>
        <end position="293"/>
    </location>
</feature>
<protein>
    <submittedName>
        <fullName evidence="2">Uncharacterized protein</fullName>
    </submittedName>
</protein>
<feature type="region of interest" description="Disordered" evidence="1">
    <location>
        <begin position="152"/>
        <end position="192"/>
    </location>
</feature>
<dbReference type="EMBL" id="MU853805">
    <property type="protein sequence ID" value="KAK3939773.1"/>
    <property type="molecule type" value="Genomic_DNA"/>
</dbReference>
<dbReference type="Proteomes" id="UP001303473">
    <property type="component" value="Unassembled WGS sequence"/>
</dbReference>
<evidence type="ECO:0000256" key="1">
    <source>
        <dbReference type="SAM" id="MobiDB-lite"/>
    </source>
</evidence>
<sequence>MLILSAHRVRGGYQMPVFCSDDESVDLNSEASTVHSTALEARKPKPENAARQMQKTEDAINTSSALLVLKLVQMSAWTLFHEWLMDSSLCRTRGVGVLKTQQRKCTAGHLAILCTPFTPNFALVVAKINMEPTLSSAVFLRTVTKQGIVPVHRSSVTQQQQQQHRNRGRQQKHQQQKHTQHQQQQPPWYVPDEQGRSVNELLADLRRSAVSSPGQQEQQQRALAALTQPSLPPVIRDILQLPETPAPRPRRPTRFDAFTGRRLPPGPAPPQSWLAGPSGSSLSSSRHAPSSPGIAQQHRNVRSHGHALPGAYLPAPKSLIDMVLRKMALDWEFQRSYQRYYLFGLPTHLKIALVIYLGVLAPEGVSVEDLRALLLPPVVDEEDMGDNDPEAMSGAMFNDDPSVMNEDFRHLDLSGALSRSLKLRQLSDLLFPYRQKQKEDKGKGVASASLQESWDAPEQPPVSPSISPMAPRPLLPNLTHLSLAIDPESASASEGVVTWRYLLNFAARLPALTHLSLAFWPEPTLTPNAKYVSFIDVLGRTIRYGGNGPHSHSLENDWSEAVMVLSRLSRSLYGLEYLDLTGCQAWSPALWSSVEHDAVDWVGDWGKVHTVLLYPGYYQYQQPSADDLSKTATEKAKYAEAIDNAVQLEKHIRTKRAGQGRFITVESAKRAPRKYYRVPALPETVLIRKCVLLSKNVEVCENGFAYSWRFRFIAFENVFMA</sequence>
<proteinExistence type="predicted"/>
<feature type="compositionally biased region" description="Low complexity" evidence="1">
    <location>
        <begin position="215"/>
        <end position="228"/>
    </location>
</feature>
<evidence type="ECO:0000313" key="2">
    <source>
        <dbReference type="EMBL" id="KAK3939773.1"/>
    </source>
</evidence>
<keyword evidence="3" id="KW-1185">Reference proteome</keyword>
<feature type="region of interest" description="Disordered" evidence="1">
    <location>
        <begin position="440"/>
        <end position="470"/>
    </location>
</feature>
<reference evidence="3" key="1">
    <citation type="journal article" date="2023" name="Mol. Phylogenet. Evol.">
        <title>Genome-scale phylogeny and comparative genomics of the fungal order Sordariales.</title>
        <authorList>
            <person name="Hensen N."/>
            <person name="Bonometti L."/>
            <person name="Westerberg I."/>
            <person name="Brannstrom I.O."/>
            <person name="Guillou S."/>
            <person name="Cros-Aarteil S."/>
            <person name="Calhoun S."/>
            <person name="Haridas S."/>
            <person name="Kuo A."/>
            <person name="Mondo S."/>
            <person name="Pangilinan J."/>
            <person name="Riley R."/>
            <person name="LaButti K."/>
            <person name="Andreopoulos B."/>
            <person name="Lipzen A."/>
            <person name="Chen C."/>
            <person name="Yan M."/>
            <person name="Daum C."/>
            <person name="Ng V."/>
            <person name="Clum A."/>
            <person name="Steindorff A."/>
            <person name="Ohm R.A."/>
            <person name="Martin F."/>
            <person name="Silar P."/>
            <person name="Natvig D.O."/>
            <person name="Lalanne C."/>
            <person name="Gautier V."/>
            <person name="Ament-Velasquez S.L."/>
            <person name="Kruys A."/>
            <person name="Hutchinson M.I."/>
            <person name="Powell A.J."/>
            <person name="Barry K."/>
            <person name="Miller A.N."/>
            <person name="Grigoriev I.V."/>
            <person name="Debuchy R."/>
            <person name="Gladieux P."/>
            <person name="Hiltunen Thoren M."/>
            <person name="Johannesson H."/>
        </authorList>
    </citation>
    <scope>NUCLEOTIDE SEQUENCE [LARGE SCALE GENOMIC DNA]</scope>
    <source>
        <strain evidence="3">CBS 340.73</strain>
    </source>
</reference>
<feature type="region of interest" description="Disordered" evidence="1">
    <location>
        <begin position="208"/>
        <end position="228"/>
    </location>
</feature>
<gene>
    <name evidence="2" type="ORF">QBC46DRAFT_436739</name>
</gene>
<dbReference type="AlphaFoldDB" id="A0AAN6N8N4"/>
<feature type="region of interest" description="Disordered" evidence="1">
    <location>
        <begin position="240"/>
        <end position="309"/>
    </location>
</feature>
<comment type="caution">
    <text evidence="2">The sequence shown here is derived from an EMBL/GenBank/DDBJ whole genome shotgun (WGS) entry which is preliminary data.</text>
</comment>
<name>A0AAN6N8N4_9PEZI</name>
<accession>A0AAN6N8N4</accession>
<organism evidence="2 3">
    <name type="scientific">Diplogelasinospora grovesii</name>
    <dbReference type="NCBI Taxonomy" id="303347"/>
    <lineage>
        <taxon>Eukaryota</taxon>
        <taxon>Fungi</taxon>
        <taxon>Dikarya</taxon>
        <taxon>Ascomycota</taxon>
        <taxon>Pezizomycotina</taxon>
        <taxon>Sordariomycetes</taxon>
        <taxon>Sordariomycetidae</taxon>
        <taxon>Sordariales</taxon>
        <taxon>Diplogelasinosporaceae</taxon>
        <taxon>Diplogelasinospora</taxon>
    </lineage>
</organism>